<protein>
    <recommendedName>
        <fullName evidence="5">Galactose oxidase</fullName>
    </recommendedName>
</protein>
<evidence type="ECO:0008006" key="5">
    <source>
        <dbReference type="Google" id="ProtNLM"/>
    </source>
</evidence>
<evidence type="ECO:0000256" key="2">
    <source>
        <dbReference type="ARBA" id="ARBA00022737"/>
    </source>
</evidence>
<accession>A0A369I8N0</accession>
<name>A0A369I8N0_9BACT</name>
<dbReference type="SMART" id="SM00612">
    <property type="entry name" value="Kelch"/>
    <property type="match status" value="5"/>
</dbReference>
<dbReference type="InterPro" id="IPR011043">
    <property type="entry name" value="Gal_Oxase/kelch_b-propeller"/>
</dbReference>
<dbReference type="OrthoDB" id="1493708at2"/>
<sequence>MKKAFLLISCLILAKEKSLSQSITIEPTPANGAMVNVQNKMNQGFPPSGGTNHAITIPVVTVLPAVAQSGMMVFNAITGKLQYHNGTTWVAPEVIPSGTVLFSETKTNIALQNAGYSLKGITTSSFNQLSTGSYGWVRQLNALNAPSAREGHVGVWTGSGMFIWGGYETLSSSYVGNGKLYNVNTDSWTPISSTNAPTARGYHATSIWTGTDILVWGGISSGGLVNDGAIYSPNTNTWSTMASVNAPSARRRFSPVWTGDKMMIWGGENYNYETIGDGKLYNPSLNAWSSISTVNAPSPREWHSCVWTGSNVIVWGGANNYLDNTYASGGIYNPFNNLWFQMSNAPTGLFGHTAVWTGAKMIVFGGGIGPYSNACYIYTPQTDTWATANSVNKPSPRGYHTAIWTGSKMIIFGGIGNGNTVLNDGGIYDPVTDTWSNDPITLGGFSYAKHTAVWTEEDMVIFGLSPGHLMKKDVQSPTPKALYLYQKN</sequence>
<dbReference type="RefSeq" id="WP_114461153.1">
    <property type="nucleotide sequence ID" value="NZ_QPIW01000007.1"/>
</dbReference>
<keyword evidence="4" id="KW-1185">Reference proteome</keyword>
<proteinExistence type="predicted"/>
<dbReference type="SUPFAM" id="SSF50965">
    <property type="entry name" value="Galactose oxidase, central domain"/>
    <property type="match status" value="1"/>
</dbReference>
<dbReference type="PANTHER" id="PTHR46093">
    <property type="entry name" value="ACYL-COA-BINDING DOMAIN-CONTAINING PROTEIN 5"/>
    <property type="match status" value="1"/>
</dbReference>
<dbReference type="InterPro" id="IPR006652">
    <property type="entry name" value="Kelch_1"/>
</dbReference>
<dbReference type="Pfam" id="PF24681">
    <property type="entry name" value="Kelch_KLHDC2_KLHL20_DRC7"/>
    <property type="match status" value="1"/>
</dbReference>
<evidence type="ECO:0000313" key="3">
    <source>
        <dbReference type="EMBL" id="RDB05958.1"/>
    </source>
</evidence>
<dbReference type="PANTHER" id="PTHR46093:SF18">
    <property type="entry name" value="FIBRONECTIN TYPE-III DOMAIN-CONTAINING PROTEIN"/>
    <property type="match status" value="1"/>
</dbReference>
<dbReference type="Gene3D" id="2.120.10.80">
    <property type="entry name" value="Kelch-type beta propeller"/>
    <property type="match status" value="2"/>
</dbReference>
<evidence type="ECO:0000256" key="1">
    <source>
        <dbReference type="ARBA" id="ARBA00022441"/>
    </source>
</evidence>
<keyword evidence="1" id="KW-0880">Kelch repeat</keyword>
<dbReference type="InterPro" id="IPR015915">
    <property type="entry name" value="Kelch-typ_b-propeller"/>
</dbReference>
<dbReference type="EMBL" id="QPIW01000007">
    <property type="protein sequence ID" value="RDB05958.1"/>
    <property type="molecule type" value="Genomic_DNA"/>
</dbReference>
<dbReference type="Pfam" id="PF01344">
    <property type="entry name" value="Kelch_1"/>
    <property type="match status" value="1"/>
</dbReference>
<reference evidence="3 4" key="1">
    <citation type="submission" date="2018-07" db="EMBL/GenBank/DDBJ databases">
        <title>Genome analysis of Runella aurantiaca.</title>
        <authorList>
            <person name="Yang X."/>
        </authorList>
    </citation>
    <scope>NUCLEOTIDE SEQUENCE [LARGE SCALE GENOMIC DNA]</scope>
    <source>
        <strain evidence="3 4">YX9</strain>
    </source>
</reference>
<gene>
    <name evidence="3" type="ORF">DVG78_11160</name>
</gene>
<dbReference type="Proteomes" id="UP000253141">
    <property type="component" value="Unassembled WGS sequence"/>
</dbReference>
<organism evidence="3 4">
    <name type="scientific">Runella aurantiaca</name>
    <dbReference type="NCBI Taxonomy" id="2282308"/>
    <lineage>
        <taxon>Bacteria</taxon>
        <taxon>Pseudomonadati</taxon>
        <taxon>Bacteroidota</taxon>
        <taxon>Cytophagia</taxon>
        <taxon>Cytophagales</taxon>
        <taxon>Spirosomataceae</taxon>
        <taxon>Runella</taxon>
    </lineage>
</organism>
<evidence type="ECO:0000313" key="4">
    <source>
        <dbReference type="Proteomes" id="UP000253141"/>
    </source>
</evidence>
<keyword evidence="2" id="KW-0677">Repeat</keyword>
<dbReference type="AlphaFoldDB" id="A0A369I8N0"/>
<comment type="caution">
    <text evidence="3">The sequence shown here is derived from an EMBL/GenBank/DDBJ whole genome shotgun (WGS) entry which is preliminary data.</text>
</comment>